<protein>
    <recommendedName>
        <fullName evidence="2">Adipose-secreted signaling protein</fullName>
    </recommendedName>
</protein>
<evidence type="ECO:0000256" key="1">
    <source>
        <dbReference type="ARBA" id="ARBA00035018"/>
    </source>
</evidence>
<dbReference type="EMBL" id="JAZGQO010000011">
    <property type="protein sequence ID" value="KAK6174499.1"/>
    <property type="molecule type" value="Genomic_DNA"/>
</dbReference>
<evidence type="ECO:0000256" key="3">
    <source>
        <dbReference type="SAM" id="MobiDB-lite"/>
    </source>
</evidence>
<evidence type="ECO:0000313" key="4">
    <source>
        <dbReference type="EMBL" id="KAK6174499.1"/>
    </source>
</evidence>
<organism evidence="4 5">
    <name type="scientific">Patella caerulea</name>
    <name type="common">Rayed Mediterranean limpet</name>
    <dbReference type="NCBI Taxonomy" id="87958"/>
    <lineage>
        <taxon>Eukaryota</taxon>
        <taxon>Metazoa</taxon>
        <taxon>Spiralia</taxon>
        <taxon>Lophotrochozoa</taxon>
        <taxon>Mollusca</taxon>
        <taxon>Gastropoda</taxon>
        <taxon>Patellogastropoda</taxon>
        <taxon>Patelloidea</taxon>
        <taxon>Patellidae</taxon>
        <taxon>Patella</taxon>
    </lineage>
</organism>
<comment type="caution">
    <text evidence="4">The sequence shown here is derived from an EMBL/GenBank/DDBJ whole genome shotgun (WGS) entry which is preliminary data.</text>
</comment>
<dbReference type="Proteomes" id="UP001347796">
    <property type="component" value="Unassembled WGS sequence"/>
</dbReference>
<reference evidence="4 5" key="1">
    <citation type="submission" date="2024-01" db="EMBL/GenBank/DDBJ databases">
        <title>The genome of the rayed Mediterranean limpet Patella caerulea (Linnaeus, 1758).</title>
        <authorList>
            <person name="Anh-Thu Weber A."/>
            <person name="Halstead-Nussloch G."/>
        </authorList>
    </citation>
    <scope>NUCLEOTIDE SEQUENCE [LARGE SCALE GENOMIC DNA]</scope>
    <source>
        <strain evidence="4">AATW-2023a</strain>
        <tissue evidence="4">Whole specimen</tissue>
    </source>
</reference>
<name>A0AAN8JHP5_PATCE</name>
<feature type="compositionally biased region" description="Basic residues" evidence="3">
    <location>
        <begin position="10"/>
        <end position="19"/>
    </location>
</feature>
<dbReference type="PANTHER" id="PTHR13287:SF2">
    <property type="entry name" value="ADIPOSE-SECRETED SIGNALING PROTEIN"/>
    <property type="match status" value="1"/>
</dbReference>
<proteinExistence type="inferred from homology"/>
<comment type="similarity">
    <text evidence="1">Belongs to the ADISSP family.</text>
</comment>
<dbReference type="Pfam" id="PF15006">
    <property type="entry name" value="DUF4517"/>
    <property type="match status" value="1"/>
</dbReference>
<feature type="region of interest" description="Disordered" evidence="3">
    <location>
        <begin position="1"/>
        <end position="22"/>
    </location>
</feature>
<dbReference type="PANTHER" id="PTHR13287">
    <property type="entry name" value="ADIPOSE-SECRETED SIGNALING PROTEIN"/>
    <property type="match status" value="1"/>
</dbReference>
<keyword evidence="5" id="KW-1185">Reference proteome</keyword>
<gene>
    <name evidence="4" type="ORF">SNE40_017764</name>
</gene>
<accession>A0AAN8JHP5</accession>
<sequence>MAECQDRALNHAHKTVHKKHDSEGHVHFSAEQLVEHDLEIIVKQGGEDKLDVHLGFLQFKHLYEVRFCIQDDLGEDLDYDPLQNLHVKIEKVQPTEDGTGHEILVNFNAHKEKLLTEFITLKSREDKSRSITLVLHARVLGKGKGTPALKNGIHCTRVEWDEDSDVSDWQGFQ</sequence>
<evidence type="ECO:0000256" key="2">
    <source>
        <dbReference type="ARBA" id="ARBA00035300"/>
    </source>
</evidence>
<dbReference type="InterPro" id="IPR026794">
    <property type="entry name" value="ADISSP"/>
</dbReference>
<dbReference type="AlphaFoldDB" id="A0AAN8JHP5"/>
<evidence type="ECO:0000313" key="5">
    <source>
        <dbReference type="Proteomes" id="UP001347796"/>
    </source>
</evidence>